<dbReference type="InParanoid" id="G8ZNP3"/>
<dbReference type="HOGENOM" id="CLU_047747_0_0_1"/>
<feature type="region of interest" description="Disordered" evidence="1">
    <location>
        <begin position="315"/>
        <end position="341"/>
    </location>
</feature>
<feature type="region of interest" description="Disordered" evidence="1">
    <location>
        <begin position="1"/>
        <end position="37"/>
    </location>
</feature>
<protein>
    <submittedName>
        <fullName evidence="2">Uncharacterized protein</fullName>
    </submittedName>
</protein>
<keyword evidence="3" id="KW-1185">Reference proteome</keyword>
<accession>G8ZNP3</accession>
<dbReference type="KEGG" id="tdl:TDEL_0B01080"/>
<evidence type="ECO:0000313" key="3">
    <source>
        <dbReference type="Proteomes" id="UP000005627"/>
    </source>
</evidence>
<proteinExistence type="predicted"/>
<dbReference type="AlphaFoldDB" id="G8ZNP3"/>
<dbReference type="GeneID" id="11503447"/>
<evidence type="ECO:0000313" key="2">
    <source>
        <dbReference type="EMBL" id="CCE90237.1"/>
    </source>
</evidence>
<evidence type="ECO:0000256" key="1">
    <source>
        <dbReference type="SAM" id="MobiDB-lite"/>
    </source>
</evidence>
<dbReference type="EMBL" id="HE616743">
    <property type="protein sequence ID" value="CCE90237.1"/>
    <property type="molecule type" value="Genomic_DNA"/>
</dbReference>
<feature type="compositionally biased region" description="Polar residues" evidence="1">
    <location>
        <begin position="10"/>
        <end position="31"/>
    </location>
</feature>
<dbReference type="eggNOG" id="ENOG502RY6S">
    <property type="taxonomic scope" value="Eukaryota"/>
</dbReference>
<dbReference type="FunCoup" id="G8ZNP3">
    <property type="interactions" value="160"/>
</dbReference>
<dbReference type="Pfam" id="PF17316">
    <property type="entry name" value="Perilipin_2"/>
    <property type="match status" value="1"/>
</dbReference>
<sequence>MSVFHRKHSNSNSKNQPVLLSSERPNNSITESLPEEVPDRVEEIKDEVVEMTKGDRKIPHRTIDHFRSYPLVQQTRSFVHQLPIARVVIANTKPVVKQVLESKPLQLALPVTNFFDNVANSSLNLTEKVVPSIKTKTYGTLRDEAMYPCNITVDYGKKAKDRAVLVVDENVYKPSHNQVMKFRKYYNEKFYDTKGRPLVRSSLDPVTGPINNVFEKMTVKYFPEGETVPKEGYSCEINRSAALAHNLVHRSYPVVRNNVFYVTMIPCNYALYINQVFNESLDKQPNLNAKHCWDATKMALGRIRKETIDSIKERTPWQNKRAMKKPQGFKPNQDPVEDFQERIREVENQLQEKVAA</sequence>
<dbReference type="OrthoDB" id="376826at2759"/>
<dbReference type="GO" id="GO:0030437">
    <property type="term" value="P:ascospore formation"/>
    <property type="evidence" value="ECO:0007669"/>
    <property type="project" value="EnsemblFungi"/>
</dbReference>
<dbReference type="Proteomes" id="UP000005627">
    <property type="component" value="Chromosome 2"/>
</dbReference>
<gene>
    <name evidence="2" type="primary">TDEL0B01080</name>
    <name evidence="2" type="ORF">TDEL_0B01080</name>
</gene>
<organism evidence="2 3">
    <name type="scientific">Torulaspora delbrueckii</name>
    <name type="common">Yeast</name>
    <name type="synonym">Candida colliculosa</name>
    <dbReference type="NCBI Taxonomy" id="4950"/>
    <lineage>
        <taxon>Eukaryota</taxon>
        <taxon>Fungi</taxon>
        <taxon>Dikarya</taxon>
        <taxon>Ascomycota</taxon>
        <taxon>Saccharomycotina</taxon>
        <taxon>Saccharomycetes</taxon>
        <taxon>Saccharomycetales</taxon>
        <taxon>Saccharomycetaceae</taxon>
        <taxon>Torulaspora</taxon>
    </lineage>
</organism>
<dbReference type="RefSeq" id="XP_003679448.1">
    <property type="nucleotide sequence ID" value="XM_003679400.1"/>
</dbReference>
<name>G8ZNP3_TORDE</name>
<reference evidence="2 3" key="1">
    <citation type="journal article" date="2011" name="Proc. Natl. Acad. Sci. U.S.A.">
        <title>Evolutionary erosion of yeast sex chromosomes by mating-type switching accidents.</title>
        <authorList>
            <person name="Gordon J.L."/>
            <person name="Armisen D."/>
            <person name="Proux-Wera E."/>
            <person name="Oheigeartaigh S.S."/>
            <person name="Byrne K.P."/>
            <person name="Wolfe K.H."/>
        </authorList>
    </citation>
    <scope>NUCLEOTIDE SEQUENCE [LARGE SCALE GENOMIC DNA]</scope>
    <source>
        <strain evidence="3">ATCC 10662 / CBS 1146 / NBRC 0425 / NCYC 2629 / NRRL Y-866</strain>
    </source>
</reference>